<dbReference type="InterPro" id="IPR003660">
    <property type="entry name" value="HAMP_dom"/>
</dbReference>
<keyword evidence="10" id="KW-1185">Reference proteome</keyword>
<evidence type="ECO:0000259" key="8">
    <source>
        <dbReference type="PROSITE" id="PS50885"/>
    </source>
</evidence>
<comment type="similarity">
    <text evidence="4">Belongs to the methyl-accepting chemotaxis (MCP) protein family.</text>
</comment>
<keyword evidence="3 5" id="KW-0807">Transducer</keyword>
<dbReference type="Gene3D" id="1.10.287.950">
    <property type="entry name" value="Methyl-accepting chemotaxis protein"/>
    <property type="match status" value="1"/>
</dbReference>
<evidence type="ECO:0000256" key="2">
    <source>
        <dbReference type="ARBA" id="ARBA00022989"/>
    </source>
</evidence>
<evidence type="ECO:0000256" key="1">
    <source>
        <dbReference type="ARBA" id="ARBA00022692"/>
    </source>
</evidence>
<reference evidence="10" key="1">
    <citation type="journal article" date="2019" name="Int. J. Syst. Evol. Microbiol.">
        <title>The Global Catalogue of Microorganisms (GCM) 10K type strain sequencing project: providing services to taxonomists for standard genome sequencing and annotation.</title>
        <authorList>
            <consortium name="The Broad Institute Genomics Platform"/>
            <consortium name="The Broad Institute Genome Sequencing Center for Infectious Disease"/>
            <person name="Wu L."/>
            <person name="Ma J."/>
        </authorList>
    </citation>
    <scope>NUCLEOTIDE SEQUENCE [LARGE SCALE GENOMIC DNA]</scope>
    <source>
        <strain evidence="10">JCM 13250</strain>
    </source>
</reference>
<name>A0ABP4Y526_9ACTN</name>
<evidence type="ECO:0000256" key="6">
    <source>
        <dbReference type="SAM" id="Phobius"/>
    </source>
</evidence>
<dbReference type="Gene3D" id="6.10.340.10">
    <property type="match status" value="1"/>
</dbReference>
<comment type="caution">
    <text evidence="9">The sequence shown here is derived from an EMBL/GenBank/DDBJ whole genome shotgun (WGS) entry which is preliminary data.</text>
</comment>
<feature type="domain" description="Methyl-accepting transducer" evidence="7">
    <location>
        <begin position="330"/>
        <end position="557"/>
    </location>
</feature>
<evidence type="ECO:0000313" key="10">
    <source>
        <dbReference type="Proteomes" id="UP001500218"/>
    </source>
</evidence>
<dbReference type="PANTHER" id="PTHR32089">
    <property type="entry name" value="METHYL-ACCEPTING CHEMOTAXIS PROTEIN MCPB"/>
    <property type="match status" value="1"/>
</dbReference>
<feature type="transmembrane region" description="Helical" evidence="6">
    <location>
        <begin position="260"/>
        <end position="279"/>
    </location>
</feature>
<keyword evidence="2 6" id="KW-1133">Transmembrane helix</keyword>
<keyword evidence="1 6" id="KW-0812">Transmembrane</keyword>
<dbReference type="InterPro" id="IPR004090">
    <property type="entry name" value="Chemotax_Me-accpt_rcpt"/>
</dbReference>
<organism evidence="9 10">
    <name type="scientific">Luedemannella flava</name>
    <dbReference type="NCBI Taxonomy" id="349316"/>
    <lineage>
        <taxon>Bacteria</taxon>
        <taxon>Bacillati</taxon>
        <taxon>Actinomycetota</taxon>
        <taxon>Actinomycetes</taxon>
        <taxon>Micromonosporales</taxon>
        <taxon>Micromonosporaceae</taxon>
        <taxon>Luedemannella</taxon>
    </lineage>
</organism>
<evidence type="ECO:0000259" key="7">
    <source>
        <dbReference type="PROSITE" id="PS50111"/>
    </source>
</evidence>
<feature type="domain" description="HAMP" evidence="8">
    <location>
        <begin position="284"/>
        <end position="334"/>
    </location>
</feature>
<proteinExistence type="inferred from homology"/>
<dbReference type="Pfam" id="PF00015">
    <property type="entry name" value="MCPsignal"/>
    <property type="match status" value="1"/>
</dbReference>
<evidence type="ECO:0000313" key="9">
    <source>
        <dbReference type="EMBL" id="GAA1804111.1"/>
    </source>
</evidence>
<gene>
    <name evidence="9" type="ORF">GCM10009682_27320</name>
</gene>
<keyword evidence="6" id="KW-0472">Membrane</keyword>
<dbReference type="Proteomes" id="UP001500218">
    <property type="component" value="Unassembled WGS sequence"/>
</dbReference>
<accession>A0ABP4Y526</accession>
<dbReference type="PROSITE" id="PS50111">
    <property type="entry name" value="CHEMOTAXIS_TRANSDUC_2"/>
    <property type="match status" value="1"/>
</dbReference>
<sequence length="557" mass="58422">MAAILVLAVGFLALQQITTSAFDGIEARQVAQDSDRLRIALDGEMRTLQSYAINDAEWDETFYAVAKADTDSFNYEFPPAFVATMDFDGLIGIGPDGSVRVGGLIENGTYVPMPADVNTPAVLRSLIDPTAKSGVTQCGMINSSAKPLLYCSAPAYPSSGTGTASGGLVVIKALDGEGLAKLGAQVNLPLSQTAAPRTGGETQPALTSMLGTIPVTTTVTDNGKIAVDALIPTINDAPVVVESIRERPIHDVANNTAVKLFGFVAVATVALIVGVMLIVRRAVRQQVGPLRQTAEQVIASGDRGLRIGMTGSGEIPALAGAIDQMLDAMATQDARLRAEQTAREDQVAATFAERQRVEEETHREAQATIARTTAIVTDQLTDVVEHVESARASTRDIDSRVETAYAATQQMVEQVREADLLVTDLTGSLRRVGGVAELIARVADQTNLLALNATIEAARAGDAGKGFAVVASEVKELATTTAQSTGEITATLAGLERQMATVSAAITGLTDGITEINDSTTHVRNVTAGQRDVVEQLGRQVQDSMAHIRTLADGSGD</sequence>
<dbReference type="InterPro" id="IPR004089">
    <property type="entry name" value="MCPsignal_dom"/>
</dbReference>
<protein>
    <recommendedName>
        <fullName evidence="11">Methyl-accepting chemotaxis protein</fullName>
    </recommendedName>
</protein>
<dbReference type="PROSITE" id="PS50885">
    <property type="entry name" value="HAMP"/>
    <property type="match status" value="1"/>
</dbReference>
<dbReference type="SUPFAM" id="SSF58104">
    <property type="entry name" value="Methyl-accepting chemotaxis protein (MCP) signaling domain"/>
    <property type="match status" value="1"/>
</dbReference>
<evidence type="ECO:0008006" key="11">
    <source>
        <dbReference type="Google" id="ProtNLM"/>
    </source>
</evidence>
<evidence type="ECO:0000256" key="5">
    <source>
        <dbReference type="PROSITE-ProRule" id="PRU00284"/>
    </source>
</evidence>
<dbReference type="InterPro" id="IPR007892">
    <property type="entry name" value="CHASE4"/>
</dbReference>
<dbReference type="SMART" id="SM00283">
    <property type="entry name" value="MA"/>
    <property type="match status" value="1"/>
</dbReference>
<dbReference type="Pfam" id="PF05228">
    <property type="entry name" value="CHASE4"/>
    <property type="match status" value="1"/>
</dbReference>
<dbReference type="PRINTS" id="PR00260">
    <property type="entry name" value="CHEMTRNSDUCR"/>
</dbReference>
<evidence type="ECO:0000256" key="4">
    <source>
        <dbReference type="ARBA" id="ARBA00029447"/>
    </source>
</evidence>
<dbReference type="EMBL" id="BAAALT010000073">
    <property type="protein sequence ID" value="GAA1804111.1"/>
    <property type="molecule type" value="Genomic_DNA"/>
</dbReference>
<dbReference type="PANTHER" id="PTHR32089:SF112">
    <property type="entry name" value="LYSOZYME-LIKE PROTEIN-RELATED"/>
    <property type="match status" value="1"/>
</dbReference>
<dbReference type="CDD" id="cd06225">
    <property type="entry name" value="HAMP"/>
    <property type="match status" value="1"/>
</dbReference>
<evidence type="ECO:0000256" key="3">
    <source>
        <dbReference type="ARBA" id="ARBA00023224"/>
    </source>
</evidence>